<sequence length="112" mass="12628">MTRCTSLGTVGPWSMMVLRTDSQAQYSIPFHLSQQLVCVPLIPVEKLRRVIHGCSKDCFVTTCLRRFNVPDLLPPTLLFAHTEDFRVYFQHGLHSSRGSNQGSGFALPLPMH</sequence>
<reference evidence="1 2" key="1">
    <citation type="journal article" date="2019" name="Sci. Rep.">
        <title>Orb-weaving spider Araneus ventricosus genome elucidates the spidroin gene catalogue.</title>
        <authorList>
            <person name="Kono N."/>
            <person name="Nakamura H."/>
            <person name="Ohtoshi R."/>
            <person name="Moran D.A.P."/>
            <person name="Shinohara A."/>
            <person name="Yoshida Y."/>
            <person name="Fujiwara M."/>
            <person name="Mori M."/>
            <person name="Tomita M."/>
            <person name="Arakawa K."/>
        </authorList>
    </citation>
    <scope>NUCLEOTIDE SEQUENCE [LARGE SCALE GENOMIC DNA]</scope>
</reference>
<proteinExistence type="predicted"/>
<accession>A0A4Y2RV15</accession>
<gene>
    <name evidence="1" type="ORF">AVEN_11884_1</name>
</gene>
<comment type="caution">
    <text evidence="1">The sequence shown here is derived from an EMBL/GenBank/DDBJ whole genome shotgun (WGS) entry which is preliminary data.</text>
</comment>
<dbReference type="AlphaFoldDB" id="A0A4Y2RV15"/>
<dbReference type="Proteomes" id="UP000499080">
    <property type="component" value="Unassembled WGS sequence"/>
</dbReference>
<name>A0A4Y2RV15_ARAVE</name>
<protein>
    <submittedName>
        <fullName evidence="1">Uncharacterized protein</fullName>
    </submittedName>
</protein>
<evidence type="ECO:0000313" key="1">
    <source>
        <dbReference type="EMBL" id="GBN79707.1"/>
    </source>
</evidence>
<evidence type="ECO:0000313" key="2">
    <source>
        <dbReference type="Proteomes" id="UP000499080"/>
    </source>
</evidence>
<organism evidence="1 2">
    <name type="scientific">Araneus ventricosus</name>
    <name type="common">Orbweaver spider</name>
    <name type="synonym">Epeira ventricosa</name>
    <dbReference type="NCBI Taxonomy" id="182803"/>
    <lineage>
        <taxon>Eukaryota</taxon>
        <taxon>Metazoa</taxon>
        <taxon>Ecdysozoa</taxon>
        <taxon>Arthropoda</taxon>
        <taxon>Chelicerata</taxon>
        <taxon>Arachnida</taxon>
        <taxon>Araneae</taxon>
        <taxon>Araneomorphae</taxon>
        <taxon>Entelegynae</taxon>
        <taxon>Araneoidea</taxon>
        <taxon>Araneidae</taxon>
        <taxon>Araneus</taxon>
    </lineage>
</organism>
<dbReference type="EMBL" id="BGPR01018633">
    <property type="protein sequence ID" value="GBN79707.1"/>
    <property type="molecule type" value="Genomic_DNA"/>
</dbReference>
<keyword evidence="2" id="KW-1185">Reference proteome</keyword>